<gene>
    <name evidence="1" type="ORF">L2E82_06114</name>
</gene>
<proteinExistence type="predicted"/>
<dbReference type="Proteomes" id="UP001055811">
    <property type="component" value="Linkage Group LG01"/>
</dbReference>
<reference evidence="1 2" key="2">
    <citation type="journal article" date="2022" name="Mol. Ecol. Resour.">
        <title>The genomes of chicory, endive, great burdock and yacon provide insights into Asteraceae paleo-polyploidization history and plant inulin production.</title>
        <authorList>
            <person name="Fan W."/>
            <person name="Wang S."/>
            <person name="Wang H."/>
            <person name="Wang A."/>
            <person name="Jiang F."/>
            <person name="Liu H."/>
            <person name="Zhao H."/>
            <person name="Xu D."/>
            <person name="Zhang Y."/>
        </authorList>
    </citation>
    <scope>NUCLEOTIDE SEQUENCE [LARGE SCALE GENOMIC DNA]</scope>
    <source>
        <strain evidence="2">cv. Punajuju</strain>
        <tissue evidence="1">Leaves</tissue>
    </source>
</reference>
<keyword evidence="2" id="KW-1185">Reference proteome</keyword>
<accession>A0ACB9H927</accession>
<evidence type="ECO:0000313" key="2">
    <source>
        <dbReference type="Proteomes" id="UP001055811"/>
    </source>
</evidence>
<dbReference type="EMBL" id="CM042009">
    <property type="protein sequence ID" value="KAI3792240.1"/>
    <property type="molecule type" value="Genomic_DNA"/>
</dbReference>
<reference evidence="2" key="1">
    <citation type="journal article" date="2022" name="Mol. Ecol. Resour.">
        <title>The genomes of chicory, endive, great burdock and yacon provide insights into Asteraceae palaeo-polyploidization history and plant inulin production.</title>
        <authorList>
            <person name="Fan W."/>
            <person name="Wang S."/>
            <person name="Wang H."/>
            <person name="Wang A."/>
            <person name="Jiang F."/>
            <person name="Liu H."/>
            <person name="Zhao H."/>
            <person name="Xu D."/>
            <person name="Zhang Y."/>
        </authorList>
    </citation>
    <scope>NUCLEOTIDE SEQUENCE [LARGE SCALE GENOMIC DNA]</scope>
    <source>
        <strain evidence="2">cv. Punajuju</strain>
    </source>
</reference>
<organism evidence="1 2">
    <name type="scientific">Cichorium intybus</name>
    <name type="common">Chicory</name>
    <dbReference type="NCBI Taxonomy" id="13427"/>
    <lineage>
        <taxon>Eukaryota</taxon>
        <taxon>Viridiplantae</taxon>
        <taxon>Streptophyta</taxon>
        <taxon>Embryophyta</taxon>
        <taxon>Tracheophyta</taxon>
        <taxon>Spermatophyta</taxon>
        <taxon>Magnoliopsida</taxon>
        <taxon>eudicotyledons</taxon>
        <taxon>Gunneridae</taxon>
        <taxon>Pentapetalae</taxon>
        <taxon>asterids</taxon>
        <taxon>campanulids</taxon>
        <taxon>Asterales</taxon>
        <taxon>Asteraceae</taxon>
        <taxon>Cichorioideae</taxon>
        <taxon>Cichorieae</taxon>
        <taxon>Cichoriinae</taxon>
        <taxon>Cichorium</taxon>
    </lineage>
</organism>
<evidence type="ECO:0000313" key="1">
    <source>
        <dbReference type="EMBL" id="KAI3792240.1"/>
    </source>
</evidence>
<comment type="caution">
    <text evidence="1">The sequence shown here is derived from an EMBL/GenBank/DDBJ whole genome shotgun (WGS) entry which is preliminary data.</text>
</comment>
<protein>
    <submittedName>
        <fullName evidence="1">Uncharacterized protein</fullName>
    </submittedName>
</protein>
<name>A0ACB9H927_CICIN</name>
<sequence>MFMFVFLKNRHLPPPPPPATARSTPLLPPPSPPMVPCDEPEPTNDSTLFRVSIDLVEYERLMFELGIDSTSRTENYAEKGSTTVRQKSKSSKAPNLPTTRLLAVAAVVGGETIAGGGGGGGVLRAVAVGFDHVFDVSRVSGDEGLDHSELEYDSGVGRTLGENLSGPFKETVAIMDKFMYGS</sequence>